<proteinExistence type="predicted"/>
<sequence length="122" mass="13252">MLIAHCPIEGIQISEDAASCTHDNIDTFFGDLPHGAGLLVLGRQSAAQSHYIEKIAMTKNASTSSMTHQGYLVISRTGPMFFGLEDLEEAMKYCQPKAMPVRLFADEAETAAHEHAQGEDDA</sequence>
<name>A0ABQ3GG35_9BURK</name>
<evidence type="ECO:0000313" key="1">
    <source>
        <dbReference type="EMBL" id="GHD04878.1"/>
    </source>
</evidence>
<dbReference type="EMBL" id="BMYK01000058">
    <property type="protein sequence ID" value="GHD04878.1"/>
    <property type="molecule type" value="Genomic_DNA"/>
</dbReference>
<dbReference type="RefSeq" id="WP_189691125.1">
    <property type="nucleotide sequence ID" value="NZ_BMYK01000058.1"/>
</dbReference>
<organism evidence="1 2">
    <name type="scientific">Pseudorhodoferax aquiterrae</name>
    <dbReference type="NCBI Taxonomy" id="747304"/>
    <lineage>
        <taxon>Bacteria</taxon>
        <taxon>Pseudomonadati</taxon>
        <taxon>Pseudomonadota</taxon>
        <taxon>Betaproteobacteria</taxon>
        <taxon>Burkholderiales</taxon>
        <taxon>Comamonadaceae</taxon>
    </lineage>
</organism>
<evidence type="ECO:0000313" key="2">
    <source>
        <dbReference type="Proteomes" id="UP000626210"/>
    </source>
</evidence>
<gene>
    <name evidence="1" type="ORF">GCM10007320_66240</name>
</gene>
<protein>
    <submittedName>
        <fullName evidence="1">Uncharacterized protein</fullName>
    </submittedName>
</protein>
<comment type="caution">
    <text evidence="1">The sequence shown here is derived from an EMBL/GenBank/DDBJ whole genome shotgun (WGS) entry which is preliminary data.</text>
</comment>
<keyword evidence="2" id="KW-1185">Reference proteome</keyword>
<accession>A0ABQ3GG35</accession>
<reference evidence="2" key="1">
    <citation type="journal article" date="2019" name="Int. J. Syst. Evol. Microbiol.">
        <title>The Global Catalogue of Microorganisms (GCM) 10K type strain sequencing project: providing services to taxonomists for standard genome sequencing and annotation.</title>
        <authorList>
            <consortium name="The Broad Institute Genomics Platform"/>
            <consortium name="The Broad Institute Genome Sequencing Center for Infectious Disease"/>
            <person name="Wu L."/>
            <person name="Ma J."/>
        </authorList>
    </citation>
    <scope>NUCLEOTIDE SEQUENCE [LARGE SCALE GENOMIC DNA]</scope>
    <source>
        <strain evidence="2">KCTC 23314</strain>
    </source>
</reference>
<dbReference type="Proteomes" id="UP000626210">
    <property type="component" value="Unassembled WGS sequence"/>
</dbReference>